<evidence type="ECO:0000313" key="4">
    <source>
        <dbReference type="Proteomes" id="UP000689195"/>
    </source>
</evidence>
<evidence type="ECO:0008006" key="5">
    <source>
        <dbReference type="Google" id="ProtNLM"/>
    </source>
</evidence>
<keyword evidence="1" id="KW-1133">Transmembrane helix</keyword>
<evidence type="ECO:0000256" key="1">
    <source>
        <dbReference type="SAM" id="Phobius"/>
    </source>
</evidence>
<keyword evidence="1" id="KW-0472">Membrane</keyword>
<organism evidence="3 4">
    <name type="scientific">Paramecium pentaurelia</name>
    <dbReference type="NCBI Taxonomy" id="43138"/>
    <lineage>
        <taxon>Eukaryota</taxon>
        <taxon>Sar</taxon>
        <taxon>Alveolata</taxon>
        <taxon>Ciliophora</taxon>
        <taxon>Intramacronucleata</taxon>
        <taxon>Oligohymenophorea</taxon>
        <taxon>Peniculida</taxon>
        <taxon>Parameciidae</taxon>
        <taxon>Paramecium</taxon>
    </lineage>
</organism>
<gene>
    <name evidence="3" type="ORF">PPENT_87.1.T0510191</name>
</gene>
<protein>
    <recommendedName>
        <fullName evidence="5">Transmembrane protein</fullName>
    </recommendedName>
</protein>
<evidence type="ECO:0000313" key="3">
    <source>
        <dbReference type="EMBL" id="CAD8169675.1"/>
    </source>
</evidence>
<keyword evidence="2" id="KW-0732">Signal</keyword>
<accession>A0A8S1UYC7</accession>
<proteinExistence type="predicted"/>
<keyword evidence="4" id="KW-1185">Reference proteome</keyword>
<feature type="transmembrane region" description="Helical" evidence="1">
    <location>
        <begin position="1291"/>
        <end position="1310"/>
    </location>
</feature>
<dbReference type="OrthoDB" id="10358401at2759"/>
<dbReference type="EMBL" id="CAJJDO010000051">
    <property type="protein sequence ID" value="CAD8169675.1"/>
    <property type="molecule type" value="Genomic_DNA"/>
</dbReference>
<dbReference type="Proteomes" id="UP000689195">
    <property type="component" value="Unassembled WGS sequence"/>
</dbReference>
<sequence length="1329" mass="155775">MIIFLHLIIIQACQQYHNDYYIYPIQGETIEMPLDVFFNTQDLKYDCPNCPENVTVSNVLSLIGENSNNYTFISVSFLNDQFAALTQNHTLNIYTKNINRIELQRIISINQNLNCFNVIYTLENKILLDCYLGQQLYLYYLEANTLIQVYTSHSLIPQRTKISSFANQTKVYTVYGQFIEDQGFLTIFAERINNTFYNISKINGDIKDFLISFRGFTNNQLFVQFGNKIQVYILSSEEQLKKVYFAPIQYSILSMTYFYSIDTYYQFDRFIMITRQDEEISFQEILYGSFFSQKFTSENIPINISQGIQLFANSQFIILYNNNELTIFKNLRENINILAKNRIFSNEQQPIIYFNSIHQELYIFGKSIQIYQISFPTLSFSSNLTQGSFIIKAHKIINSIVLSQCIISIHFNQISYQDRNIYPIYNNKQSTYYNILQSQFHYPILDVSGPLIRPISHLSNSSLGNFYDDTLQQTSLELQQNYQMIKIFGIELIQGCKSNPVGCFFIVAIQNQTIDIYEQEIKLISLSINLDGYSFNNSQVEINYFTNDGLFFYQIGLSINSTCIQIYSFLNKVIKMLISQNITLQIEPYKQFLLLDNAVVLILDSNQLTICTFDNKQIILLNSTLLTKLFGRIISLNPINIFMNQQYQSKILYINNNNSFLIGSITDEYTFVLFSIKEVNVQIINLQVIKNFLILSYNCEDQYTLCFQVWNVKDYYYPKFLKNLTSIQIRNQCQFYSDNLFFYVQTENIINVYNPEQSEHSSLYKQITFNGQYFSSLAYENIAFLSFNQSLFSLTKILIQSFLDQNIQSEYFSELIFNFAISSELNPSYKLNQTNNSLIIINNYIDINLEDKSLSVDHNQSSLQIYRDDISTQGQIEYFQVENNNNIFVNNFINNCNLTVYLEQYNLSTTLKNQFVLLNNQILFIYNSNLSYTFGPYNICIATTTYLDIIYVLCQKEDFYQVISLNILNDTNLVQTQVINSIKLNYSNNIWMKIQDDLLHIWNRNKTKMYHLNQNYYQNETEICECTQNSFQAITLLKQKDQQVIVYFYFKVYTQYQLSYKIIKIIKNQKILLGEENNINLNLQPFQIVEFDTIIVLDLKQKEIFLMISNQGFNCIISILWILDGLDILQSNMVFQDIIQTSPPQPTKQFNLTTQPQNSSGLLLFLYSNTINSTNQSYLITLYNMSVLENDKKYTPLLYEGGYNFTLNSVNISSISFYAYNKYQGEILILFDNYTAMHLDVNIFSIQVNLPQDLKKQNLTFLLKAFNYYNQSAEATIIIYQKQENISKGSFYTLASLILIVILTAILVYYDKTRNYKEDQDLDYLELEL</sequence>
<feature type="chain" id="PRO_5035846864" description="Transmembrane protein" evidence="2">
    <location>
        <begin position="16"/>
        <end position="1329"/>
    </location>
</feature>
<feature type="signal peptide" evidence="2">
    <location>
        <begin position="1"/>
        <end position="15"/>
    </location>
</feature>
<comment type="caution">
    <text evidence="3">The sequence shown here is derived from an EMBL/GenBank/DDBJ whole genome shotgun (WGS) entry which is preliminary data.</text>
</comment>
<keyword evidence="1" id="KW-0812">Transmembrane</keyword>
<name>A0A8S1UYC7_9CILI</name>
<evidence type="ECO:0000256" key="2">
    <source>
        <dbReference type="SAM" id="SignalP"/>
    </source>
</evidence>
<reference evidence="3" key="1">
    <citation type="submission" date="2021-01" db="EMBL/GenBank/DDBJ databases">
        <authorList>
            <consortium name="Genoscope - CEA"/>
            <person name="William W."/>
        </authorList>
    </citation>
    <scope>NUCLEOTIDE SEQUENCE</scope>
</reference>